<reference evidence="4" key="1">
    <citation type="submission" date="2022-10" db="EMBL/GenBank/DDBJ databases">
        <title>Genome assembly of Pristionchus species.</title>
        <authorList>
            <person name="Yoshida K."/>
            <person name="Sommer R.J."/>
        </authorList>
    </citation>
    <scope>NUCLEOTIDE SEQUENCE [LARGE SCALE GENOMIC DNA]</scope>
    <source>
        <strain evidence="4">RS5460</strain>
    </source>
</reference>
<protein>
    <recommendedName>
        <fullName evidence="5">WD40 domain-containing protein</fullName>
    </recommendedName>
</protein>
<dbReference type="AlphaFoldDB" id="A0AAN5D673"/>
<sequence length="147" mass="16680">QISIVQLDEEAGSLVLRYSFFHPYPPTKVQWMPDPNAAHPDLIATSGDFIRLWRVGQDNSVPIVAMPNPNRNAEYCAPRTTFDWNTTDVNLIGTSSINTTCTIWLVETGQAIGNTTRIEGKLTTQLIVHDKEVRQQGVWEHNINWNY</sequence>
<dbReference type="PANTHER" id="PTHR19919">
    <property type="entry name" value="WD REPEAT CONTAINING PROTEIN"/>
    <property type="match status" value="1"/>
</dbReference>
<organism evidence="3 4">
    <name type="scientific">Pristionchus mayeri</name>
    <dbReference type="NCBI Taxonomy" id="1317129"/>
    <lineage>
        <taxon>Eukaryota</taxon>
        <taxon>Metazoa</taxon>
        <taxon>Ecdysozoa</taxon>
        <taxon>Nematoda</taxon>
        <taxon>Chromadorea</taxon>
        <taxon>Rhabditida</taxon>
        <taxon>Rhabditina</taxon>
        <taxon>Diplogasteromorpha</taxon>
        <taxon>Diplogasteroidea</taxon>
        <taxon>Neodiplogasteridae</taxon>
        <taxon>Pristionchus</taxon>
    </lineage>
</organism>
<evidence type="ECO:0000313" key="4">
    <source>
        <dbReference type="Proteomes" id="UP001328107"/>
    </source>
</evidence>
<comment type="caution">
    <text evidence="3">The sequence shown here is derived from an EMBL/GenBank/DDBJ whole genome shotgun (WGS) entry which is preliminary data.</text>
</comment>
<evidence type="ECO:0000256" key="1">
    <source>
        <dbReference type="ARBA" id="ARBA00022574"/>
    </source>
</evidence>
<feature type="non-terminal residue" evidence="3">
    <location>
        <position position="1"/>
    </location>
</feature>
<dbReference type="SUPFAM" id="SSF50978">
    <property type="entry name" value="WD40 repeat-like"/>
    <property type="match status" value="1"/>
</dbReference>
<dbReference type="InterPro" id="IPR015943">
    <property type="entry name" value="WD40/YVTN_repeat-like_dom_sf"/>
</dbReference>
<keyword evidence="1" id="KW-0853">WD repeat</keyword>
<evidence type="ECO:0008006" key="5">
    <source>
        <dbReference type="Google" id="ProtNLM"/>
    </source>
</evidence>
<gene>
    <name evidence="3" type="ORF">PMAYCL1PPCAC_27349</name>
</gene>
<dbReference type="Proteomes" id="UP001328107">
    <property type="component" value="Unassembled WGS sequence"/>
</dbReference>
<dbReference type="Gene3D" id="2.130.10.10">
    <property type="entry name" value="YVTN repeat-like/Quinoprotein amine dehydrogenase"/>
    <property type="match status" value="1"/>
</dbReference>
<keyword evidence="4" id="KW-1185">Reference proteome</keyword>
<proteinExistence type="predicted"/>
<evidence type="ECO:0000313" key="3">
    <source>
        <dbReference type="EMBL" id="GMR57154.1"/>
    </source>
</evidence>
<dbReference type="EMBL" id="BTRK01000006">
    <property type="protein sequence ID" value="GMR57154.1"/>
    <property type="molecule type" value="Genomic_DNA"/>
</dbReference>
<evidence type="ECO:0000256" key="2">
    <source>
        <dbReference type="ARBA" id="ARBA00022737"/>
    </source>
</evidence>
<dbReference type="InterPro" id="IPR045159">
    <property type="entry name" value="DCAF7-like"/>
</dbReference>
<name>A0AAN5D673_9BILA</name>
<keyword evidence="2" id="KW-0677">Repeat</keyword>
<accession>A0AAN5D673</accession>
<dbReference type="InterPro" id="IPR036322">
    <property type="entry name" value="WD40_repeat_dom_sf"/>
</dbReference>